<keyword evidence="2" id="KW-1185">Reference proteome</keyword>
<name>A0A4Y2F519_ARAVE</name>
<dbReference type="PANTHER" id="PTHR46114:SF1">
    <property type="entry name" value="ZAD DOMAIN-CONTAINING PROTEIN"/>
    <property type="match status" value="1"/>
</dbReference>
<protein>
    <submittedName>
        <fullName evidence="1">Uncharacterized protein</fullName>
    </submittedName>
</protein>
<sequence length="185" mass="21794">METHYLTTTILAQIFLLMRDPNHFLNDLVRYLGLSKDGAEFLGSRLKNKNLLTPITSFSWYRQREKEFTQFFYKEGNIVFCNHVQGLMKCFVTEYDPSEWRLFIDSSKANLKAVLLYNGNSFALPLLGHSVHLEENYNDLFLILEKINYQEQCWMVCGNFKMLTILLGKQTGYTKFSCFLCLWYS</sequence>
<comment type="caution">
    <text evidence="1">The sequence shown here is derived from an EMBL/GenBank/DDBJ whole genome shotgun (WGS) entry which is preliminary data.</text>
</comment>
<accession>A0A4Y2F519</accession>
<evidence type="ECO:0000313" key="2">
    <source>
        <dbReference type="Proteomes" id="UP000499080"/>
    </source>
</evidence>
<reference evidence="1 2" key="1">
    <citation type="journal article" date="2019" name="Sci. Rep.">
        <title>Orb-weaving spider Araneus ventricosus genome elucidates the spidroin gene catalogue.</title>
        <authorList>
            <person name="Kono N."/>
            <person name="Nakamura H."/>
            <person name="Ohtoshi R."/>
            <person name="Moran D.A.P."/>
            <person name="Shinohara A."/>
            <person name="Yoshida Y."/>
            <person name="Fujiwara M."/>
            <person name="Mori M."/>
            <person name="Tomita M."/>
            <person name="Arakawa K."/>
        </authorList>
    </citation>
    <scope>NUCLEOTIDE SEQUENCE [LARGE SCALE GENOMIC DNA]</scope>
</reference>
<dbReference type="PANTHER" id="PTHR46114">
    <property type="entry name" value="APPLE DOMAIN-CONTAINING PROTEIN"/>
    <property type="match status" value="1"/>
</dbReference>
<dbReference type="Proteomes" id="UP000499080">
    <property type="component" value="Unassembled WGS sequence"/>
</dbReference>
<evidence type="ECO:0000313" key="1">
    <source>
        <dbReference type="EMBL" id="GBM36642.1"/>
    </source>
</evidence>
<gene>
    <name evidence="1" type="ORF">AVEN_221919_1</name>
</gene>
<dbReference type="OrthoDB" id="6347417at2759"/>
<organism evidence="1 2">
    <name type="scientific">Araneus ventricosus</name>
    <name type="common">Orbweaver spider</name>
    <name type="synonym">Epeira ventricosa</name>
    <dbReference type="NCBI Taxonomy" id="182803"/>
    <lineage>
        <taxon>Eukaryota</taxon>
        <taxon>Metazoa</taxon>
        <taxon>Ecdysozoa</taxon>
        <taxon>Arthropoda</taxon>
        <taxon>Chelicerata</taxon>
        <taxon>Arachnida</taxon>
        <taxon>Araneae</taxon>
        <taxon>Araneomorphae</taxon>
        <taxon>Entelegynae</taxon>
        <taxon>Araneoidea</taxon>
        <taxon>Araneidae</taxon>
        <taxon>Araneus</taxon>
    </lineage>
</organism>
<dbReference type="EMBL" id="BGPR01000817">
    <property type="protein sequence ID" value="GBM36642.1"/>
    <property type="molecule type" value="Genomic_DNA"/>
</dbReference>
<dbReference type="AlphaFoldDB" id="A0A4Y2F519"/>
<proteinExistence type="predicted"/>